<reference evidence="2 3" key="1">
    <citation type="journal article" date="2015" name="Genome Biol. Evol.">
        <title>Comparative Genomics of a Bacterivorous Green Alga Reveals Evolutionary Causalities and Consequences of Phago-Mixotrophic Mode of Nutrition.</title>
        <authorList>
            <person name="Burns J.A."/>
            <person name="Paasch A."/>
            <person name="Narechania A."/>
            <person name="Kim E."/>
        </authorList>
    </citation>
    <scope>NUCLEOTIDE SEQUENCE [LARGE SCALE GENOMIC DNA]</scope>
    <source>
        <strain evidence="2 3">PLY_AMNH</strain>
    </source>
</reference>
<organism evidence="2 3">
    <name type="scientific">Cymbomonas tetramitiformis</name>
    <dbReference type="NCBI Taxonomy" id="36881"/>
    <lineage>
        <taxon>Eukaryota</taxon>
        <taxon>Viridiplantae</taxon>
        <taxon>Chlorophyta</taxon>
        <taxon>Pyramimonadophyceae</taxon>
        <taxon>Pyramimonadales</taxon>
        <taxon>Pyramimonadaceae</taxon>
        <taxon>Cymbomonas</taxon>
    </lineage>
</organism>
<feature type="region of interest" description="Disordered" evidence="1">
    <location>
        <begin position="1"/>
        <end position="22"/>
    </location>
</feature>
<keyword evidence="3" id="KW-1185">Reference proteome</keyword>
<name>A0AAE0GV95_9CHLO</name>
<accession>A0AAE0GV95</accession>
<sequence length="90" mass="9778">MCTPELTANPLRAPCDSQAESNQGAEAAALHAAMDLLPEELENPQGNIVDADGKDVVLYPDVQLRNFIGLQTLYDYMPGSVYVRGLEERG</sequence>
<gene>
    <name evidence="2" type="ORF">CYMTET_7292</name>
</gene>
<dbReference type="EMBL" id="LGRX02001971">
    <property type="protein sequence ID" value="KAK3285084.1"/>
    <property type="molecule type" value="Genomic_DNA"/>
</dbReference>
<evidence type="ECO:0000256" key="1">
    <source>
        <dbReference type="SAM" id="MobiDB-lite"/>
    </source>
</evidence>
<dbReference type="AlphaFoldDB" id="A0AAE0GV95"/>
<protein>
    <submittedName>
        <fullName evidence="2">Uncharacterized protein</fullName>
    </submittedName>
</protein>
<evidence type="ECO:0000313" key="2">
    <source>
        <dbReference type="EMBL" id="KAK3285084.1"/>
    </source>
</evidence>
<dbReference type="Proteomes" id="UP001190700">
    <property type="component" value="Unassembled WGS sequence"/>
</dbReference>
<proteinExistence type="predicted"/>
<comment type="caution">
    <text evidence="2">The sequence shown here is derived from an EMBL/GenBank/DDBJ whole genome shotgun (WGS) entry which is preliminary data.</text>
</comment>
<evidence type="ECO:0000313" key="3">
    <source>
        <dbReference type="Proteomes" id="UP001190700"/>
    </source>
</evidence>